<dbReference type="Proteomes" id="UP000443353">
    <property type="component" value="Unassembled WGS sequence"/>
</dbReference>
<dbReference type="EMBL" id="WSES01000005">
    <property type="protein sequence ID" value="MVW61727.1"/>
    <property type="molecule type" value="Genomic_DNA"/>
</dbReference>
<reference evidence="6 7" key="1">
    <citation type="submission" date="2019-12" db="EMBL/GenBank/DDBJ databases">
        <authorList>
            <person name="Li C."/>
            <person name="Zhao J."/>
        </authorList>
    </citation>
    <scope>NUCLEOTIDE SEQUENCE [LARGE SCALE GENOMIC DNA]</scope>
    <source>
        <strain evidence="6 7">NEAU-DD11</strain>
    </source>
</reference>
<keyword evidence="3 4" id="KW-0472">Membrane</keyword>
<dbReference type="InterPro" id="IPR011701">
    <property type="entry name" value="MFS"/>
</dbReference>
<feature type="transmembrane region" description="Helical" evidence="4">
    <location>
        <begin position="134"/>
        <end position="154"/>
    </location>
</feature>
<dbReference type="PROSITE" id="PS50850">
    <property type="entry name" value="MFS"/>
    <property type="match status" value="1"/>
</dbReference>
<organism evidence="6 7">
    <name type="scientific">Massilia cellulosiltytica</name>
    <dbReference type="NCBI Taxonomy" id="2683234"/>
    <lineage>
        <taxon>Bacteria</taxon>
        <taxon>Pseudomonadati</taxon>
        <taxon>Pseudomonadota</taxon>
        <taxon>Betaproteobacteria</taxon>
        <taxon>Burkholderiales</taxon>
        <taxon>Oxalobacteraceae</taxon>
        <taxon>Telluria group</taxon>
        <taxon>Massilia</taxon>
    </lineage>
</organism>
<evidence type="ECO:0000313" key="6">
    <source>
        <dbReference type="EMBL" id="MVW61727.1"/>
    </source>
</evidence>
<sequence>MGSRVFYGWVVVAAAFAVCFVGFGCAYTFSAFVPALQRDFAASRGSVSLVFSLAGFLYFALGVVSGPLADRWGARRLAMLGMLLVGAGLALAGVARSLHAVYAAYGLGVGLGIGCAYVPALGAVQRWFVTRRGVASGLAVSGIGVGTLVMPPLATALIDALGWRGAYLALGCGAAVAGIGMAALIADDPVDKDMGPARVHAGMLLREAVRSRQFALLYAACLVCSFGVFVPFVHLVPYALDHGIGQKDAAYLLGSIGIGSTLGRFFLGGLADRVGRLAFLLAMFAGMAAALAVWAVSTGFLALAGFALLFGLFYGGWVAIMPPVVTDLFGNRQVGSIIGVLYTSVAVGTLLGPTAAGYLFDASGSYTVPIVASAAVNVAAAGIAALVGRPA</sequence>
<dbReference type="InterPro" id="IPR020846">
    <property type="entry name" value="MFS_dom"/>
</dbReference>
<evidence type="ECO:0000313" key="7">
    <source>
        <dbReference type="Proteomes" id="UP000443353"/>
    </source>
</evidence>
<dbReference type="PROSITE" id="PS51257">
    <property type="entry name" value="PROKAR_LIPOPROTEIN"/>
    <property type="match status" value="1"/>
</dbReference>
<dbReference type="SUPFAM" id="SSF103473">
    <property type="entry name" value="MFS general substrate transporter"/>
    <property type="match status" value="1"/>
</dbReference>
<name>A0A7X3K8Q2_9BURK</name>
<feature type="transmembrane region" description="Helical" evidence="4">
    <location>
        <begin position="337"/>
        <end position="360"/>
    </location>
</feature>
<comment type="caution">
    <text evidence="6">The sequence shown here is derived from an EMBL/GenBank/DDBJ whole genome shotgun (WGS) entry which is preliminary data.</text>
</comment>
<dbReference type="PANTHER" id="PTHR11360:SF284">
    <property type="entry name" value="EG:103B4.3 PROTEIN-RELATED"/>
    <property type="match status" value="1"/>
</dbReference>
<evidence type="ECO:0000256" key="2">
    <source>
        <dbReference type="ARBA" id="ARBA00022989"/>
    </source>
</evidence>
<accession>A0A7X3K8Q2</accession>
<dbReference type="GO" id="GO:0022857">
    <property type="term" value="F:transmembrane transporter activity"/>
    <property type="evidence" value="ECO:0007669"/>
    <property type="project" value="InterPro"/>
</dbReference>
<dbReference type="RefSeq" id="WP_056123026.1">
    <property type="nucleotide sequence ID" value="NZ_WSES01000005.1"/>
</dbReference>
<feature type="transmembrane region" description="Helical" evidence="4">
    <location>
        <begin position="77"/>
        <end position="95"/>
    </location>
</feature>
<feature type="domain" description="Major facilitator superfamily (MFS) profile" evidence="5">
    <location>
        <begin position="10"/>
        <end position="391"/>
    </location>
</feature>
<feature type="transmembrane region" description="Helical" evidence="4">
    <location>
        <begin position="300"/>
        <end position="325"/>
    </location>
</feature>
<proteinExistence type="predicted"/>
<feature type="transmembrane region" description="Helical" evidence="4">
    <location>
        <begin position="166"/>
        <end position="186"/>
    </location>
</feature>
<feature type="transmembrane region" description="Helical" evidence="4">
    <location>
        <begin position="274"/>
        <end position="294"/>
    </location>
</feature>
<keyword evidence="7" id="KW-1185">Reference proteome</keyword>
<dbReference type="Pfam" id="PF07690">
    <property type="entry name" value="MFS_1"/>
    <property type="match status" value="1"/>
</dbReference>
<evidence type="ECO:0000256" key="4">
    <source>
        <dbReference type="SAM" id="Phobius"/>
    </source>
</evidence>
<protein>
    <submittedName>
        <fullName evidence="6">MFS transporter</fullName>
    </submittedName>
</protein>
<dbReference type="AlphaFoldDB" id="A0A7X3K8Q2"/>
<keyword evidence="2 4" id="KW-1133">Transmembrane helix</keyword>
<evidence type="ECO:0000256" key="3">
    <source>
        <dbReference type="ARBA" id="ARBA00023136"/>
    </source>
</evidence>
<gene>
    <name evidence="6" type="ORF">GPY61_17500</name>
</gene>
<evidence type="ECO:0000256" key="1">
    <source>
        <dbReference type="ARBA" id="ARBA00022692"/>
    </source>
</evidence>
<dbReference type="PANTHER" id="PTHR11360">
    <property type="entry name" value="MONOCARBOXYLATE TRANSPORTER"/>
    <property type="match status" value="1"/>
</dbReference>
<feature type="transmembrane region" description="Helical" evidence="4">
    <location>
        <begin position="7"/>
        <end position="33"/>
    </location>
</feature>
<feature type="transmembrane region" description="Helical" evidence="4">
    <location>
        <begin position="101"/>
        <end position="122"/>
    </location>
</feature>
<feature type="transmembrane region" description="Helical" evidence="4">
    <location>
        <begin position="215"/>
        <end position="237"/>
    </location>
</feature>
<evidence type="ECO:0000259" key="5">
    <source>
        <dbReference type="PROSITE" id="PS50850"/>
    </source>
</evidence>
<feature type="transmembrane region" description="Helical" evidence="4">
    <location>
        <begin position="249"/>
        <end position="267"/>
    </location>
</feature>
<feature type="transmembrane region" description="Helical" evidence="4">
    <location>
        <begin position="45"/>
        <end position="65"/>
    </location>
</feature>
<dbReference type="InterPro" id="IPR036259">
    <property type="entry name" value="MFS_trans_sf"/>
</dbReference>
<feature type="transmembrane region" description="Helical" evidence="4">
    <location>
        <begin position="366"/>
        <end position="387"/>
    </location>
</feature>
<dbReference type="Gene3D" id="1.20.1250.20">
    <property type="entry name" value="MFS general substrate transporter like domains"/>
    <property type="match status" value="2"/>
</dbReference>
<keyword evidence="1 4" id="KW-0812">Transmembrane</keyword>
<dbReference type="InterPro" id="IPR050327">
    <property type="entry name" value="Proton-linked_MCT"/>
</dbReference>